<dbReference type="STRING" id="1192034.CAP_1509"/>
<proteinExistence type="predicted"/>
<dbReference type="Gene3D" id="3.30.830.10">
    <property type="entry name" value="Metalloenzyme, LuxS/M16 peptidase-like"/>
    <property type="match status" value="2"/>
</dbReference>
<dbReference type="Pfam" id="PF00675">
    <property type="entry name" value="Peptidase_M16"/>
    <property type="match status" value="1"/>
</dbReference>
<evidence type="ECO:0000313" key="6">
    <source>
        <dbReference type="Proteomes" id="UP000019678"/>
    </source>
</evidence>
<dbReference type="GO" id="GO:0046872">
    <property type="term" value="F:metal ion binding"/>
    <property type="evidence" value="ECO:0007669"/>
    <property type="project" value="InterPro"/>
</dbReference>
<dbReference type="eggNOG" id="COG0612">
    <property type="taxonomic scope" value="Bacteria"/>
</dbReference>
<sequence length="528" mass="55296">MRALAVRGAWLLGGLWALTGCAARSGPRTSEKPVAAVARKAPPAKAPATDAREEPPVSAGARAFRFPTPTWIELPSGIRVGTVIHRSLPVVEIRVAIPGGMVADEERAGVAVLTGEMLREGGAGTLGGRDLLAQMEGLGARFTVETTFDATVLRVSAPREQLGAVLKLVAEVVLRPRFAPAALDGVKRRAIAEVERLGREDGAWAGLTMLHRELYLLPMERHPYSSAAFSAEELSRITVADCRAFYERQIASSPLLVVVAGDAGPALVRAAAEAAFASDTRRRRSVTELSLTDPVPPEGTKITLVDRPGALESEIFLGFVGPSRGDGEWPAFLLAGQIVGGAGGPWLSQGGALAGAVLSTSSAPLDVARGPTPLVVRVTAKAEKTGAVVQALLEQAAQLSTNVPPPEEVEAAIHSLSSTLVVQLETPSALADALVRLRLSGLPDDQHQRSRRSMQDMTPVFVAKVASAYMAPAHGVLVVAGDAARLGVPLSHFGQVKVVNPTRNFGRERTLLPDTGAPLEPPPGASLP</sequence>
<dbReference type="AlphaFoldDB" id="A0A017TD09"/>
<name>A0A017TD09_9BACT</name>
<feature type="domain" description="Peptidase M16 C-terminal" evidence="4">
    <location>
        <begin position="237"/>
        <end position="416"/>
    </location>
</feature>
<feature type="compositionally biased region" description="Pro residues" evidence="1">
    <location>
        <begin position="519"/>
        <end position="528"/>
    </location>
</feature>
<feature type="signal peptide" evidence="2">
    <location>
        <begin position="1"/>
        <end position="22"/>
    </location>
</feature>
<dbReference type="Proteomes" id="UP000019678">
    <property type="component" value="Unassembled WGS sequence"/>
</dbReference>
<protein>
    <recommendedName>
        <fullName evidence="7">Insulinase family protein</fullName>
    </recommendedName>
</protein>
<dbReference type="InterPro" id="IPR007863">
    <property type="entry name" value="Peptidase_M16_C"/>
</dbReference>
<evidence type="ECO:0000259" key="4">
    <source>
        <dbReference type="Pfam" id="PF05193"/>
    </source>
</evidence>
<keyword evidence="2" id="KW-0732">Signal</keyword>
<feature type="compositionally biased region" description="Low complexity" evidence="1">
    <location>
        <begin position="32"/>
        <end position="48"/>
    </location>
</feature>
<dbReference type="OrthoDB" id="9811314at2"/>
<dbReference type="InterPro" id="IPR011249">
    <property type="entry name" value="Metalloenz_LuxS/M16"/>
</dbReference>
<reference evidence="5 6" key="1">
    <citation type="submission" date="2013-05" db="EMBL/GenBank/DDBJ databases">
        <title>Genome assembly of Chondromyces apiculatus DSM 436.</title>
        <authorList>
            <person name="Sharma G."/>
            <person name="Khatri I."/>
            <person name="Kaur C."/>
            <person name="Mayilraj S."/>
            <person name="Subramanian S."/>
        </authorList>
    </citation>
    <scope>NUCLEOTIDE SEQUENCE [LARGE SCALE GENOMIC DNA]</scope>
    <source>
        <strain evidence="5 6">DSM 436</strain>
    </source>
</reference>
<dbReference type="SUPFAM" id="SSF63411">
    <property type="entry name" value="LuxS/MPP-like metallohydrolase"/>
    <property type="match status" value="2"/>
</dbReference>
<dbReference type="PANTHER" id="PTHR11851">
    <property type="entry name" value="METALLOPROTEASE"/>
    <property type="match status" value="1"/>
</dbReference>
<gene>
    <name evidence="5" type="ORF">CAP_1509</name>
</gene>
<feature type="domain" description="Peptidase M16 N-terminal" evidence="3">
    <location>
        <begin position="89"/>
        <end position="201"/>
    </location>
</feature>
<feature type="chain" id="PRO_5001497130" description="Insulinase family protein" evidence="2">
    <location>
        <begin position="23"/>
        <end position="528"/>
    </location>
</feature>
<dbReference type="PANTHER" id="PTHR11851:SF224">
    <property type="entry name" value="PROCESSING PROTEASE"/>
    <property type="match status" value="1"/>
</dbReference>
<comment type="caution">
    <text evidence="5">The sequence shown here is derived from an EMBL/GenBank/DDBJ whole genome shotgun (WGS) entry which is preliminary data.</text>
</comment>
<feature type="region of interest" description="Disordered" evidence="1">
    <location>
        <begin position="25"/>
        <end position="58"/>
    </location>
</feature>
<dbReference type="InterPro" id="IPR050361">
    <property type="entry name" value="MPP/UQCRC_Complex"/>
</dbReference>
<organism evidence="5 6">
    <name type="scientific">Chondromyces apiculatus DSM 436</name>
    <dbReference type="NCBI Taxonomy" id="1192034"/>
    <lineage>
        <taxon>Bacteria</taxon>
        <taxon>Pseudomonadati</taxon>
        <taxon>Myxococcota</taxon>
        <taxon>Polyangia</taxon>
        <taxon>Polyangiales</taxon>
        <taxon>Polyangiaceae</taxon>
        <taxon>Chondromyces</taxon>
    </lineage>
</organism>
<feature type="region of interest" description="Disordered" evidence="1">
    <location>
        <begin position="507"/>
        <end position="528"/>
    </location>
</feature>
<dbReference type="PROSITE" id="PS51257">
    <property type="entry name" value="PROKAR_LIPOPROTEIN"/>
    <property type="match status" value="1"/>
</dbReference>
<evidence type="ECO:0000259" key="3">
    <source>
        <dbReference type="Pfam" id="PF00675"/>
    </source>
</evidence>
<dbReference type="EMBL" id="ASRX01000014">
    <property type="protein sequence ID" value="EYF06812.1"/>
    <property type="molecule type" value="Genomic_DNA"/>
</dbReference>
<accession>A0A017TD09</accession>
<keyword evidence="6" id="KW-1185">Reference proteome</keyword>
<evidence type="ECO:0000313" key="5">
    <source>
        <dbReference type="EMBL" id="EYF06812.1"/>
    </source>
</evidence>
<evidence type="ECO:0000256" key="2">
    <source>
        <dbReference type="SAM" id="SignalP"/>
    </source>
</evidence>
<evidence type="ECO:0000256" key="1">
    <source>
        <dbReference type="SAM" id="MobiDB-lite"/>
    </source>
</evidence>
<evidence type="ECO:0008006" key="7">
    <source>
        <dbReference type="Google" id="ProtNLM"/>
    </source>
</evidence>
<dbReference type="Pfam" id="PF05193">
    <property type="entry name" value="Peptidase_M16_C"/>
    <property type="match status" value="1"/>
</dbReference>
<dbReference type="InterPro" id="IPR011765">
    <property type="entry name" value="Pept_M16_N"/>
</dbReference>